<dbReference type="NCBIfam" id="TIGR02227">
    <property type="entry name" value="sigpep_I_bact"/>
    <property type="match status" value="1"/>
</dbReference>
<dbReference type="CDD" id="cd06530">
    <property type="entry name" value="S26_SPase_I"/>
    <property type="match status" value="1"/>
</dbReference>
<evidence type="ECO:0000256" key="5">
    <source>
        <dbReference type="ARBA" id="ARBA00022801"/>
    </source>
</evidence>
<dbReference type="PANTHER" id="PTHR43390:SF1">
    <property type="entry name" value="CHLOROPLAST PROCESSING PEPTIDASE"/>
    <property type="match status" value="1"/>
</dbReference>
<keyword evidence="7" id="KW-0472">Membrane</keyword>
<evidence type="ECO:0000259" key="8">
    <source>
        <dbReference type="Pfam" id="PF10502"/>
    </source>
</evidence>
<evidence type="ECO:0000256" key="6">
    <source>
        <dbReference type="PIRSR" id="PIRSR600223-1"/>
    </source>
</evidence>
<feature type="domain" description="Peptidase S26" evidence="8">
    <location>
        <begin position="24"/>
        <end position="179"/>
    </location>
</feature>
<dbReference type="SUPFAM" id="SSF51306">
    <property type="entry name" value="LexA/Signal peptidase"/>
    <property type="match status" value="1"/>
</dbReference>
<evidence type="ECO:0000256" key="1">
    <source>
        <dbReference type="ARBA" id="ARBA00000677"/>
    </source>
</evidence>
<dbReference type="Pfam" id="PF10502">
    <property type="entry name" value="Peptidase_S26"/>
    <property type="match status" value="1"/>
</dbReference>
<protein>
    <recommendedName>
        <fullName evidence="4 7">Signal peptidase I</fullName>
        <ecNumber evidence="4 7">3.4.21.89</ecNumber>
    </recommendedName>
</protein>
<feature type="active site" evidence="6">
    <location>
        <position position="54"/>
    </location>
</feature>
<sequence>MLPVEEKEGQTAAGEPGRAYRELFSWVETIVVSLVIVSLLFTFIIRPVRVEGDSMRETLHNGDILTILPFFYEAERGDIVVLDSHEDDKLYIKRIIATEGQTVDIDFVTGAVTVDGETLIEPYIRERTKLEGDVQFPLVVEKGKYFVMGDNRNHSEDSRFSSLGQVSKQDIIGEAIFRLYPFSAIGGIS</sequence>
<proteinExistence type="inferred from homology"/>
<dbReference type="PANTHER" id="PTHR43390">
    <property type="entry name" value="SIGNAL PEPTIDASE I"/>
    <property type="match status" value="1"/>
</dbReference>
<feature type="transmembrane region" description="Helical" evidence="7">
    <location>
        <begin position="23"/>
        <end position="45"/>
    </location>
</feature>
<evidence type="ECO:0000313" key="9">
    <source>
        <dbReference type="EMBL" id="SCJ45239.1"/>
    </source>
</evidence>
<dbReference type="InterPro" id="IPR000223">
    <property type="entry name" value="Pept_S26A_signal_pept_1"/>
</dbReference>
<dbReference type="InterPro" id="IPR019758">
    <property type="entry name" value="Pept_S26A_signal_pept_1_CS"/>
</dbReference>
<comment type="subcellular location">
    <subcellularLocation>
        <location evidence="2">Cell membrane</location>
        <topology evidence="2">Single-pass type II membrane protein</topology>
    </subcellularLocation>
    <subcellularLocation>
        <location evidence="7">Membrane</location>
        <topology evidence="7">Single-pass type II membrane protein</topology>
    </subcellularLocation>
</comment>
<dbReference type="GO" id="GO:0006465">
    <property type="term" value="P:signal peptide processing"/>
    <property type="evidence" value="ECO:0007669"/>
    <property type="project" value="InterPro"/>
</dbReference>
<dbReference type="InterPro" id="IPR019533">
    <property type="entry name" value="Peptidase_S26"/>
</dbReference>
<organism evidence="9">
    <name type="scientific">uncultured Anaerotruncus sp</name>
    <dbReference type="NCBI Taxonomy" id="905011"/>
    <lineage>
        <taxon>Bacteria</taxon>
        <taxon>Bacillati</taxon>
        <taxon>Bacillota</taxon>
        <taxon>Clostridia</taxon>
        <taxon>Eubacteriales</taxon>
        <taxon>Oscillospiraceae</taxon>
        <taxon>Anaerotruncus</taxon>
        <taxon>environmental samples</taxon>
    </lineage>
</organism>
<dbReference type="EC" id="3.4.21.89" evidence="4 7"/>
<dbReference type="GO" id="GO:0009003">
    <property type="term" value="F:signal peptidase activity"/>
    <property type="evidence" value="ECO:0007669"/>
    <property type="project" value="UniProtKB-EC"/>
</dbReference>
<dbReference type="PROSITE" id="PS00761">
    <property type="entry name" value="SPASE_I_3"/>
    <property type="match status" value="1"/>
</dbReference>
<accession>A0A1C6GIX5</accession>
<comment type="catalytic activity">
    <reaction evidence="1 7">
        <text>Cleavage of hydrophobic, N-terminal signal or leader sequences from secreted and periplasmic proteins.</text>
        <dbReference type="EC" id="3.4.21.89"/>
    </reaction>
</comment>
<dbReference type="Gene3D" id="2.10.109.10">
    <property type="entry name" value="Umud Fragment, subunit A"/>
    <property type="match status" value="1"/>
</dbReference>
<feature type="active site" evidence="6">
    <location>
        <position position="93"/>
    </location>
</feature>
<keyword evidence="7" id="KW-0645">Protease</keyword>
<evidence type="ECO:0000256" key="2">
    <source>
        <dbReference type="ARBA" id="ARBA00004401"/>
    </source>
</evidence>
<keyword evidence="7" id="KW-1133">Transmembrane helix</keyword>
<gene>
    <name evidence="9" type="primary">sipS</name>
    <name evidence="9" type="ORF">SAMEA3545359_00410</name>
</gene>
<reference evidence="9" key="1">
    <citation type="submission" date="2015-09" db="EMBL/GenBank/DDBJ databases">
        <authorList>
            <consortium name="Pathogen Informatics"/>
        </authorList>
    </citation>
    <scope>NUCLEOTIDE SEQUENCE</scope>
    <source>
        <strain evidence="9">2789STDY5834896</strain>
    </source>
</reference>
<dbReference type="AlphaFoldDB" id="A0A1C6GIX5"/>
<keyword evidence="7" id="KW-0812">Transmembrane</keyword>
<dbReference type="InterPro" id="IPR036286">
    <property type="entry name" value="LexA/Signal_pep-like_sf"/>
</dbReference>
<evidence type="ECO:0000256" key="3">
    <source>
        <dbReference type="ARBA" id="ARBA00009370"/>
    </source>
</evidence>
<name>A0A1C6GIX5_9FIRM</name>
<evidence type="ECO:0000256" key="4">
    <source>
        <dbReference type="ARBA" id="ARBA00013208"/>
    </source>
</evidence>
<dbReference type="GO" id="GO:0004252">
    <property type="term" value="F:serine-type endopeptidase activity"/>
    <property type="evidence" value="ECO:0007669"/>
    <property type="project" value="InterPro"/>
</dbReference>
<comment type="similarity">
    <text evidence="3 7">Belongs to the peptidase S26 family.</text>
</comment>
<dbReference type="PRINTS" id="PR00727">
    <property type="entry name" value="LEADERPTASE"/>
</dbReference>
<dbReference type="EMBL" id="FMHG01000001">
    <property type="protein sequence ID" value="SCJ45239.1"/>
    <property type="molecule type" value="Genomic_DNA"/>
</dbReference>
<dbReference type="GO" id="GO:0005886">
    <property type="term" value="C:plasma membrane"/>
    <property type="evidence" value="ECO:0007669"/>
    <property type="project" value="UniProtKB-SubCell"/>
</dbReference>
<evidence type="ECO:0000256" key="7">
    <source>
        <dbReference type="RuleBase" id="RU362042"/>
    </source>
</evidence>
<keyword evidence="5 7" id="KW-0378">Hydrolase</keyword>